<feature type="compositionally biased region" description="Low complexity" evidence="1">
    <location>
        <begin position="318"/>
        <end position="331"/>
    </location>
</feature>
<gene>
    <name evidence="4" type="primary">LOC107418420</name>
</gene>
<name>A0A6P3ZPH0_ZIZJJ</name>
<dbReference type="RefSeq" id="XP_015882604.2">
    <property type="nucleotide sequence ID" value="XM_016027118.4"/>
</dbReference>
<dbReference type="InterPro" id="IPR010820">
    <property type="entry name" value="DUF1421"/>
</dbReference>
<evidence type="ECO:0000313" key="3">
    <source>
        <dbReference type="Proteomes" id="UP001652623"/>
    </source>
</evidence>
<protein>
    <submittedName>
        <fullName evidence="4">Transcriptional regulator DEF1</fullName>
    </submittedName>
</protein>
<dbReference type="Pfam" id="PF07223">
    <property type="entry name" value="DUF1421"/>
    <property type="match status" value="1"/>
</dbReference>
<feature type="compositionally biased region" description="Low complexity" evidence="1">
    <location>
        <begin position="171"/>
        <end position="189"/>
    </location>
</feature>
<feature type="compositionally biased region" description="Polar residues" evidence="1">
    <location>
        <begin position="190"/>
        <end position="206"/>
    </location>
</feature>
<organism evidence="3 4">
    <name type="scientific">Ziziphus jujuba</name>
    <name type="common">Chinese jujube</name>
    <name type="synonym">Ziziphus sativa</name>
    <dbReference type="NCBI Taxonomy" id="326968"/>
    <lineage>
        <taxon>Eukaryota</taxon>
        <taxon>Viridiplantae</taxon>
        <taxon>Streptophyta</taxon>
        <taxon>Embryophyta</taxon>
        <taxon>Tracheophyta</taxon>
        <taxon>Spermatophyta</taxon>
        <taxon>Magnoliopsida</taxon>
        <taxon>eudicotyledons</taxon>
        <taxon>Gunneridae</taxon>
        <taxon>Pentapetalae</taxon>
        <taxon>rosids</taxon>
        <taxon>fabids</taxon>
        <taxon>Rosales</taxon>
        <taxon>Rhamnaceae</taxon>
        <taxon>Paliureae</taxon>
        <taxon>Ziziphus</taxon>
    </lineage>
</organism>
<reference evidence="3" key="1">
    <citation type="submission" date="2025-05" db="UniProtKB">
        <authorList>
            <consortium name="RefSeq"/>
        </authorList>
    </citation>
    <scope>NUCLEOTIDE SEQUENCE [LARGE SCALE GENOMIC DNA]</scope>
</reference>
<accession>A0A6P3ZPH0</accession>
<dbReference type="Proteomes" id="UP001652623">
    <property type="component" value="Chromosome 2"/>
</dbReference>
<reference evidence="4" key="2">
    <citation type="submission" date="2025-08" db="UniProtKB">
        <authorList>
            <consortium name="RefSeq"/>
        </authorList>
    </citation>
    <scope>IDENTIFICATION</scope>
    <source>
        <tissue evidence="4">Seedling</tissue>
    </source>
</reference>
<dbReference type="KEGG" id="zju:107418420"/>
<feature type="compositionally biased region" description="Pro residues" evidence="1">
    <location>
        <begin position="257"/>
        <end position="271"/>
    </location>
</feature>
<feature type="region of interest" description="Disordered" evidence="1">
    <location>
        <begin position="293"/>
        <end position="413"/>
    </location>
</feature>
<feature type="region of interest" description="Disordered" evidence="1">
    <location>
        <begin position="161"/>
        <end position="280"/>
    </location>
</feature>
<keyword evidence="3" id="KW-1185">Reference proteome</keyword>
<dbReference type="GeneID" id="107418420"/>
<feature type="compositionally biased region" description="Polar residues" evidence="1">
    <location>
        <begin position="213"/>
        <end position="245"/>
    </location>
</feature>
<dbReference type="PANTHER" id="PTHR31805">
    <property type="entry name" value="RECEPTOR-LIKE KINASE, PUTATIVE (DUF1421)-RELATED"/>
    <property type="match status" value="1"/>
</dbReference>
<dbReference type="InParanoid" id="A0A6P3ZPH0"/>
<dbReference type="PANTHER" id="PTHR31805:SF15">
    <property type="entry name" value="DUF1421 DOMAIN-CONTAINING PROTEIN"/>
    <property type="match status" value="1"/>
</dbReference>
<sequence>MKSSDFMDKQIMELSRSYSNDFSELSYPHEDDLDSTFRFYPIRPEIDPVKASGKSIGTFGDSALISMIECKIKDHTETMLHAVEGLSMRLCQVESKTRQIEHSVEDLKDSTKYQYGRTEGKVRELENILREVQCGVLDLRDKQEISEVKLQIANLQMLKGHEQSENKNSNVKTSLSQVVTSSVPQQSHQLNPTPVPSVQQFPSPHTNVLPIPSHQNLLPTPTVAQYPSQLPQDHSQLESNCSQPVRNPESTHRRQYPMPPIQQSQPPPPTPHQSHQPYQPVQQISAAPQLQQLPEPLPPANIVDPQAQHSMPHSLGEMPYMPMPSQSYSSSIQGTSNVPGLAPPSRQNNLGSIHRIHDQSSMGPSSDYHRKQPSGYSNLHDGYSYSELPSQSHYGSSRMKPSQLLPYSSVPSGGSNFSQLPTAQILPRALPMASDVESATSSSGTGSRIPVEDIIDNVVAMGFRRDTVRATVRKMTEKGQSVDLNVVLDKLMNNGEFRS</sequence>
<evidence type="ECO:0000256" key="1">
    <source>
        <dbReference type="SAM" id="MobiDB-lite"/>
    </source>
</evidence>
<feature type="domain" description="DUF1421" evidence="2">
    <location>
        <begin position="451"/>
        <end position="495"/>
    </location>
</feature>
<dbReference type="AlphaFoldDB" id="A0A6P3ZPH0"/>
<proteinExistence type="predicted"/>
<evidence type="ECO:0000259" key="2">
    <source>
        <dbReference type="Pfam" id="PF07223"/>
    </source>
</evidence>
<evidence type="ECO:0000313" key="4">
    <source>
        <dbReference type="RefSeq" id="XP_015882604.2"/>
    </source>
</evidence>